<dbReference type="SUPFAM" id="SSF48452">
    <property type="entry name" value="TPR-like"/>
    <property type="match status" value="2"/>
</dbReference>
<accession>A0ABP4QZN7</accession>
<dbReference type="InterPro" id="IPR016032">
    <property type="entry name" value="Sig_transdc_resp-reg_C-effctor"/>
</dbReference>
<feature type="region of interest" description="Disordered" evidence="4">
    <location>
        <begin position="348"/>
        <end position="377"/>
    </location>
</feature>
<comment type="caution">
    <text evidence="6">The sequence shown here is derived from an EMBL/GenBank/DDBJ whole genome shotgun (WGS) entry which is preliminary data.</text>
</comment>
<evidence type="ECO:0000259" key="5">
    <source>
        <dbReference type="PROSITE" id="PS51755"/>
    </source>
</evidence>
<dbReference type="SMART" id="SM01043">
    <property type="entry name" value="BTAD"/>
    <property type="match status" value="1"/>
</dbReference>
<evidence type="ECO:0000256" key="1">
    <source>
        <dbReference type="ARBA" id="ARBA00005820"/>
    </source>
</evidence>
<dbReference type="SUPFAM" id="SSF52540">
    <property type="entry name" value="P-loop containing nucleoside triphosphate hydrolases"/>
    <property type="match status" value="1"/>
</dbReference>
<evidence type="ECO:0000313" key="7">
    <source>
        <dbReference type="Proteomes" id="UP001500064"/>
    </source>
</evidence>
<dbReference type="Pfam" id="PF03704">
    <property type="entry name" value="BTAD"/>
    <property type="match status" value="1"/>
</dbReference>
<reference evidence="7" key="1">
    <citation type="journal article" date="2019" name="Int. J. Syst. Evol. Microbiol.">
        <title>The Global Catalogue of Microorganisms (GCM) 10K type strain sequencing project: providing services to taxonomists for standard genome sequencing and annotation.</title>
        <authorList>
            <consortium name="The Broad Institute Genomics Platform"/>
            <consortium name="The Broad Institute Genome Sequencing Center for Infectious Disease"/>
            <person name="Wu L."/>
            <person name="Ma J."/>
        </authorList>
    </citation>
    <scope>NUCLEOTIDE SEQUENCE [LARGE SCALE GENOMIC DNA]</scope>
    <source>
        <strain evidence="7">JCM 13929</strain>
    </source>
</reference>
<dbReference type="Gene3D" id="1.25.40.10">
    <property type="entry name" value="Tetratricopeptide repeat domain"/>
    <property type="match status" value="2"/>
</dbReference>
<evidence type="ECO:0000256" key="3">
    <source>
        <dbReference type="PROSITE-ProRule" id="PRU01091"/>
    </source>
</evidence>
<dbReference type="Proteomes" id="UP001500064">
    <property type="component" value="Unassembled WGS sequence"/>
</dbReference>
<dbReference type="PANTHER" id="PTHR47691:SF3">
    <property type="entry name" value="HTH-TYPE TRANSCRIPTIONAL REGULATOR RV0890C-RELATED"/>
    <property type="match status" value="1"/>
</dbReference>
<keyword evidence="7" id="KW-1185">Reference proteome</keyword>
<organism evidence="6 7">
    <name type="scientific">Nonomuraea maheshkhaliensis</name>
    <dbReference type="NCBI Taxonomy" id="419590"/>
    <lineage>
        <taxon>Bacteria</taxon>
        <taxon>Bacillati</taxon>
        <taxon>Actinomycetota</taxon>
        <taxon>Actinomycetes</taxon>
        <taxon>Streptosporangiales</taxon>
        <taxon>Streptosporangiaceae</taxon>
        <taxon>Nonomuraea</taxon>
    </lineage>
</organism>
<dbReference type="InterPro" id="IPR011990">
    <property type="entry name" value="TPR-like_helical_dom_sf"/>
</dbReference>
<dbReference type="InterPro" id="IPR036388">
    <property type="entry name" value="WH-like_DNA-bd_sf"/>
</dbReference>
<dbReference type="EMBL" id="BAAAMU010000015">
    <property type="protein sequence ID" value="GAA1628850.1"/>
    <property type="molecule type" value="Genomic_DNA"/>
</dbReference>
<dbReference type="InterPro" id="IPR027417">
    <property type="entry name" value="P-loop_NTPase"/>
</dbReference>
<feature type="domain" description="OmpR/PhoB-type" evidence="5">
    <location>
        <begin position="1"/>
        <end position="103"/>
    </location>
</feature>
<dbReference type="CDD" id="cd15831">
    <property type="entry name" value="BTAD"/>
    <property type="match status" value="1"/>
</dbReference>
<comment type="similarity">
    <text evidence="1">Belongs to the AfsR/DnrI/RedD regulatory family.</text>
</comment>
<sequence length="1108" mass="117942">MHRKVTIMKFGVLGPLAVWTDAGEAVTVPGLKVRALLVDLLVHEGHPVSADRLVHDLWGEEPPANPAGALQVRVSQLRKAFEDAEAGGKNLVVSRAPGYLLRTDEGALDAVRFAELLARAESTESPRTRAGLLADALALWRGPAYADFADEEYTRSAVHRLEEQRLSALEQHAEARLELGEHGLLVGELGDLVGRHPLRERLRAVHMRALYRAGRQIEALAAYGELRDRLADELGLDPGPELVALHQAILGQDPALSVPAGRPVTNLPAPVSKLIGREEALAEVCALVEEERLVTLTGSGGVGKTRLALEAANRLADGFADGAWLVALDQASRSPAEAVMAALDIREEAGPVPGGEPGAPAADGTGRSSAESGRFGGATGVGGDGAVLGGRLAAALRTRRTLLLLDNCEHVVDQVAELAELLLRACPDLRILTTSREPLAVSGEMLWSVPPLDVPTSADLAAMACSNAVRLFVSRAAASARGFALDAGNAQAVAQLCRRLDGIPLALELAATRVRALGVHGVVSRLDDRFRLLASGQRGAPARQQTLTAVIDWSWDLLSEDERVVLRRLAVHADGCTLEAAESVCAAGGESGLDVLDLLARLVDRSLVVVVDAPAGMRYRLLESVSEYCLARLSEAGELDLVRLAHLRHYLDLAVRAEPCLYGPEQRDWLLRLDAEAANMRAALDTAVARRDAGGAARLVNALAWYWFLRGRLAEGRRALATALAIPRGPLAGVRDGVGRDGGAQGGGDDGGALALARAAGWEVGFALMVGERADWQPVIEAIEDPGERARAELFAGLHVEDMPTGQLLAERALVTFRELNDRWGIATALTRQAMDAFTLRDVEALERIAGESARLFTELGDRWGLLRATEWLASLAQMSNDVERAVQLFGEGLRMAEDLGLWSEVSTHTAWLGWVAMQSGDFDRAIELSGRALKLAEAQGYSKGSTMAEMGLAYAARRAGRLELAEKHLLHLLEPLSRDPGVEPALHLPDTLLELGYLMELRGDRPAAMDLHTEALVAGGKVGDPRTTASAVEGAAAAADSAELTATLLGLADAARRQHQSPAGVPEQIDIERAAARAREELGEAAFAAAYAKGASYKLDDALSLLG</sequence>
<feature type="DNA-binding region" description="OmpR/PhoB-type" evidence="3">
    <location>
        <begin position="1"/>
        <end position="103"/>
    </location>
</feature>
<protein>
    <submittedName>
        <fullName evidence="6">BTAD domain-containing putative transcriptional regulator</fullName>
    </submittedName>
</protein>
<evidence type="ECO:0000313" key="6">
    <source>
        <dbReference type="EMBL" id="GAA1628850.1"/>
    </source>
</evidence>
<dbReference type="InterPro" id="IPR005158">
    <property type="entry name" value="BTAD"/>
</dbReference>
<dbReference type="PANTHER" id="PTHR47691">
    <property type="entry name" value="REGULATOR-RELATED"/>
    <property type="match status" value="1"/>
</dbReference>
<keyword evidence="2 3" id="KW-0238">DNA-binding</keyword>
<dbReference type="SMART" id="SM00862">
    <property type="entry name" value="Trans_reg_C"/>
    <property type="match status" value="1"/>
</dbReference>
<dbReference type="Pfam" id="PF25872">
    <property type="entry name" value="HTH_77"/>
    <property type="match status" value="1"/>
</dbReference>
<gene>
    <name evidence="6" type="ORF">GCM10009733_027020</name>
</gene>
<dbReference type="SUPFAM" id="SSF46894">
    <property type="entry name" value="C-terminal effector domain of the bipartite response regulators"/>
    <property type="match status" value="1"/>
</dbReference>
<dbReference type="Gene3D" id="1.10.10.10">
    <property type="entry name" value="Winged helix-like DNA-binding domain superfamily/Winged helix DNA-binding domain"/>
    <property type="match status" value="1"/>
</dbReference>
<name>A0ABP4QZN7_9ACTN</name>
<evidence type="ECO:0000256" key="2">
    <source>
        <dbReference type="ARBA" id="ARBA00023125"/>
    </source>
</evidence>
<dbReference type="InterPro" id="IPR001867">
    <property type="entry name" value="OmpR/PhoB-type_DNA-bd"/>
</dbReference>
<dbReference type="InterPro" id="IPR058852">
    <property type="entry name" value="HTH_77"/>
</dbReference>
<dbReference type="Gene3D" id="3.40.50.300">
    <property type="entry name" value="P-loop containing nucleotide triphosphate hydrolases"/>
    <property type="match status" value="1"/>
</dbReference>
<proteinExistence type="inferred from homology"/>
<evidence type="ECO:0000256" key="4">
    <source>
        <dbReference type="SAM" id="MobiDB-lite"/>
    </source>
</evidence>
<dbReference type="PROSITE" id="PS51755">
    <property type="entry name" value="OMPR_PHOB"/>
    <property type="match status" value="1"/>
</dbReference>
<dbReference type="Pfam" id="PF00486">
    <property type="entry name" value="Trans_reg_C"/>
    <property type="match status" value="1"/>
</dbReference>